<dbReference type="AlphaFoldDB" id="C5FL28"/>
<evidence type="ECO:0000313" key="2">
    <source>
        <dbReference type="EMBL" id="EEQ30400.1"/>
    </source>
</evidence>
<sequence length="205" mass="23010">MCFGSSDDDNSQTPPRPRQTHPQDTQPQRRHGDTGAVTAPIALRPMRPMMTPGNIPPNDVPAFARSIDFHLRGLGYAFIGGVACSLLGSQRTTHDLDIIVPQGARRQALSILARDSTNFGVAEGGSWVNMNRRRYNLDVIEPQQIGQQFTGREVVISNGVRVLDPNLLLQYKRYSLSRRDRSRVSSIENDKSDIKFLTQYLKNHR</sequence>
<reference evidence="3" key="1">
    <citation type="journal article" date="2012" name="MBio">
        <title>Comparative genome analysis of Trichophyton rubrum and related dermatophytes reveals candidate genes involved in infection.</title>
        <authorList>
            <person name="Martinez D.A."/>
            <person name="Oliver B.G."/>
            <person name="Graeser Y."/>
            <person name="Goldberg J.M."/>
            <person name="Li W."/>
            <person name="Martinez-Rossi N.M."/>
            <person name="Monod M."/>
            <person name="Shelest E."/>
            <person name="Barton R.C."/>
            <person name="Birch E."/>
            <person name="Brakhage A.A."/>
            <person name="Chen Z."/>
            <person name="Gurr S.J."/>
            <person name="Heiman D."/>
            <person name="Heitman J."/>
            <person name="Kosti I."/>
            <person name="Rossi A."/>
            <person name="Saif S."/>
            <person name="Samalova M."/>
            <person name="Saunders C.W."/>
            <person name="Shea T."/>
            <person name="Summerbell R.C."/>
            <person name="Xu J."/>
            <person name="Young S."/>
            <person name="Zeng Q."/>
            <person name="Birren B.W."/>
            <person name="Cuomo C.A."/>
            <person name="White T.C."/>
        </authorList>
    </citation>
    <scope>NUCLEOTIDE SEQUENCE [LARGE SCALE GENOMIC DNA]</scope>
    <source>
        <strain evidence="3">ATCC MYA-4605 / CBS 113480</strain>
    </source>
</reference>
<proteinExistence type="predicted"/>
<dbReference type="EMBL" id="DS995703">
    <property type="protein sequence ID" value="EEQ30400.1"/>
    <property type="molecule type" value="Genomic_DNA"/>
</dbReference>
<evidence type="ECO:0000313" key="3">
    <source>
        <dbReference type="Proteomes" id="UP000002035"/>
    </source>
</evidence>
<dbReference type="VEuPathDB" id="FungiDB:MCYG_03219"/>
<protein>
    <submittedName>
        <fullName evidence="2">Uncharacterized protein</fullName>
    </submittedName>
</protein>
<dbReference type="HOGENOM" id="CLU_1337227_0_0_1"/>
<gene>
    <name evidence="2" type="ORF">MCYG_03219</name>
</gene>
<dbReference type="eggNOG" id="ENOG502S68U">
    <property type="taxonomic scope" value="Eukaryota"/>
</dbReference>
<feature type="compositionally biased region" description="Acidic residues" evidence="1">
    <location>
        <begin position="1"/>
        <end position="10"/>
    </location>
</feature>
<keyword evidence="3" id="KW-1185">Reference proteome</keyword>
<dbReference type="Proteomes" id="UP000002035">
    <property type="component" value="Unassembled WGS sequence"/>
</dbReference>
<dbReference type="SUPFAM" id="SSF81301">
    <property type="entry name" value="Nucleotidyltransferase"/>
    <property type="match status" value="1"/>
</dbReference>
<dbReference type="InterPro" id="IPR043519">
    <property type="entry name" value="NT_sf"/>
</dbReference>
<dbReference type="RefSeq" id="XP_002847713.1">
    <property type="nucleotide sequence ID" value="XM_002847667.1"/>
</dbReference>
<name>C5FL28_ARTOC</name>
<accession>C5FL28</accession>
<dbReference type="OrthoDB" id="5397552at2759"/>
<evidence type="ECO:0000256" key="1">
    <source>
        <dbReference type="SAM" id="MobiDB-lite"/>
    </source>
</evidence>
<organism evidence="2 3">
    <name type="scientific">Arthroderma otae (strain ATCC MYA-4605 / CBS 113480)</name>
    <name type="common">Microsporum canis</name>
    <dbReference type="NCBI Taxonomy" id="554155"/>
    <lineage>
        <taxon>Eukaryota</taxon>
        <taxon>Fungi</taxon>
        <taxon>Dikarya</taxon>
        <taxon>Ascomycota</taxon>
        <taxon>Pezizomycotina</taxon>
        <taxon>Eurotiomycetes</taxon>
        <taxon>Eurotiomycetidae</taxon>
        <taxon>Onygenales</taxon>
        <taxon>Arthrodermataceae</taxon>
        <taxon>Microsporum</taxon>
    </lineage>
</organism>
<feature type="region of interest" description="Disordered" evidence="1">
    <location>
        <begin position="1"/>
        <end position="36"/>
    </location>
</feature>
<dbReference type="GeneID" id="9230475"/>